<keyword evidence="9" id="KW-1185">Reference proteome</keyword>
<comment type="similarity">
    <text evidence="2">Belongs to the ROK (NagC/XylR) family.</text>
</comment>
<sequence>MSENRYGAVEAGGTKIVCLVGSGPGRVTARTRIPTGDPEPTLRRVVEFFAADVREHGPLTALGVASFGPVELRRDRPDYGFILTSPKAGWKNVDVVGTLAAEFDVPIGFHTDVAGAALAEGRWGASRGLGVSVYMTVGTGIGAAAVTGGRPAAGLVHAEMGHIGVPRQPGDDFAGDCPFHGDCLEGMAGGAALAARWGRPAEQLTGTDLAQALEWEAAYLAAGLRTIVYTVAPERFVLGGSVAGGLPGLLPLVRARLTETLSGYPGLPEQARDEFVSAAQLGGMAGPAGGFVLAELALAELGAALRGKPA</sequence>
<comment type="caution">
    <text evidence="8">The sequence shown here is derived from an EMBL/GenBank/DDBJ whole genome shotgun (WGS) entry which is preliminary data.</text>
</comment>
<keyword evidence="5" id="KW-0460">Magnesium</keyword>
<dbReference type="PROSITE" id="PS01125">
    <property type="entry name" value="ROK"/>
    <property type="match status" value="1"/>
</dbReference>
<dbReference type="SUPFAM" id="SSF53067">
    <property type="entry name" value="Actin-like ATPase domain"/>
    <property type="match status" value="1"/>
</dbReference>
<dbReference type="EC" id="2.7.1.4" evidence="6"/>
<dbReference type="EMBL" id="JAUSQZ010000001">
    <property type="protein sequence ID" value="MDP9824400.1"/>
    <property type="molecule type" value="Genomic_DNA"/>
</dbReference>
<dbReference type="InterPro" id="IPR051804">
    <property type="entry name" value="Carb_Metab_Reg_Kinase/Isom"/>
</dbReference>
<dbReference type="Pfam" id="PF00480">
    <property type="entry name" value="ROK"/>
    <property type="match status" value="1"/>
</dbReference>
<organism evidence="8 9">
    <name type="scientific">Kineosporia succinea</name>
    <dbReference type="NCBI Taxonomy" id="84632"/>
    <lineage>
        <taxon>Bacteria</taxon>
        <taxon>Bacillati</taxon>
        <taxon>Actinomycetota</taxon>
        <taxon>Actinomycetes</taxon>
        <taxon>Kineosporiales</taxon>
        <taxon>Kineosporiaceae</taxon>
        <taxon>Kineosporia</taxon>
    </lineage>
</organism>
<dbReference type="CDD" id="cd24067">
    <property type="entry name" value="ASKHA_NBD_ROK_BsFRK-like"/>
    <property type="match status" value="1"/>
</dbReference>
<dbReference type="InterPro" id="IPR049874">
    <property type="entry name" value="ROK_cs"/>
</dbReference>
<proteinExistence type="inferred from homology"/>
<keyword evidence="8" id="KW-0808">Transferase</keyword>
<dbReference type="Gene3D" id="3.30.420.40">
    <property type="match status" value="2"/>
</dbReference>
<dbReference type="GO" id="GO:0008865">
    <property type="term" value="F:fructokinase activity"/>
    <property type="evidence" value="ECO:0007669"/>
    <property type="project" value="UniProtKB-EC"/>
</dbReference>
<evidence type="ECO:0000256" key="4">
    <source>
        <dbReference type="ARBA" id="ARBA00022833"/>
    </source>
</evidence>
<dbReference type="Proteomes" id="UP001235712">
    <property type="component" value="Unassembled WGS sequence"/>
</dbReference>
<evidence type="ECO:0000256" key="6">
    <source>
        <dbReference type="ARBA" id="ARBA00038887"/>
    </source>
</evidence>
<gene>
    <name evidence="8" type="ORF">J2S57_000149</name>
</gene>
<evidence type="ECO:0000256" key="1">
    <source>
        <dbReference type="ARBA" id="ARBA00001946"/>
    </source>
</evidence>
<dbReference type="PANTHER" id="PTHR42742:SF3">
    <property type="entry name" value="FRUCTOKINASE"/>
    <property type="match status" value="1"/>
</dbReference>
<protein>
    <recommendedName>
        <fullName evidence="6">fructokinase</fullName>
        <ecNumber evidence="6">2.7.1.4</ecNumber>
    </recommendedName>
</protein>
<dbReference type="InterPro" id="IPR000600">
    <property type="entry name" value="ROK"/>
</dbReference>
<evidence type="ECO:0000313" key="9">
    <source>
        <dbReference type="Proteomes" id="UP001235712"/>
    </source>
</evidence>
<evidence type="ECO:0000256" key="5">
    <source>
        <dbReference type="ARBA" id="ARBA00022842"/>
    </source>
</evidence>
<keyword evidence="4" id="KW-0862">Zinc</keyword>
<name>A0ABT9NWM0_9ACTN</name>
<evidence type="ECO:0000256" key="3">
    <source>
        <dbReference type="ARBA" id="ARBA00022723"/>
    </source>
</evidence>
<dbReference type="InterPro" id="IPR043129">
    <property type="entry name" value="ATPase_NBD"/>
</dbReference>
<evidence type="ECO:0000313" key="8">
    <source>
        <dbReference type="EMBL" id="MDP9824400.1"/>
    </source>
</evidence>
<dbReference type="RefSeq" id="WP_307236893.1">
    <property type="nucleotide sequence ID" value="NZ_JAUSQZ010000001.1"/>
</dbReference>
<comment type="cofactor">
    <cofactor evidence="1">
        <name>Mg(2+)</name>
        <dbReference type="ChEBI" id="CHEBI:18420"/>
    </cofactor>
</comment>
<comment type="catalytic activity">
    <reaction evidence="7">
        <text>D-fructose + ATP = D-fructose 6-phosphate + ADP + H(+)</text>
        <dbReference type="Rhea" id="RHEA:16125"/>
        <dbReference type="ChEBI" id="CHEBI:15378"/>
        <dbReference type="ChEBI" id="CHEBI:30616"/>
        <dbReference type="ChEBI" id="CHEBI:37721"/>
        <dbReference type="ChEBI" id="CHEBI:61527"/>
        <dbReference type="ChEBI" id="CHEBI:456216"/>
        <dbReference type="EC" id="2.7.1.4"/>
    </reaction>
</comment>
<keyword evidence="3" id="KW-0479">Metal-binding</keyword>
<evidence type="ECO:0000256" key="2">
    <source>
        <dbReference type="ARBA" id="ARBA00006479"/>
    </source>
</evidence>
<dbReference type="PANTHER" id="PTHR42742">
    <property type="entry name" value="TRANSCRIPTIONAL REPRESSOR MPRA"/>
    <property type="match status" value="1"/>
</dbReference>
<evidence type="ECO:0000256" key="7">
    <source>
        <dbReference type="ARBA" id="ARBA00048451"/>
    </source>
</evidence>
<accession>A0ABT9NWM0</accession>
<reference evidence="8 9" key="1">
    <citation type="submission" date="2023-07" db="EMBL/GenBank/DDBJ databases">
        <title>Sequencing the genomes of 1000 actinobacteria strains.</title>
        <authorList>
            <person name="Klenk H.-P."/>
        </authorList>
    </citation>
    <scope>NUCLEOTIDE SEQUENCE [LARGE SCALE GENOMIC DNA]</scope>
    <source>
        <strain evidence="8 9">DSM 44388</strain>
    </source>
</reference>